<reference evidence="3" key="1">
    <citation type="submission" date="2021-02" db="EMBL/GenBank/DDBJ databases">
        <title>Genomic Encyclopedia of Type Strains, Phase IV (KMG-V): Genome sequencing to study the core and pangenomes of soil and plant-associated prokaryotes.</title>
        <authorList>
            <person name="Whitman W."/>
        </authorList>
    </citation>
    <scope>NUCLEOTIDE SEQUENCE</scope>
    <source>
        <strain evidence="3">USDA 406</strain>
    </source>
</reference>
<organism evidence="3 4">
    <name type="scientific">Bradyrhizobium elkanii</name>
    <dbReference type="NCBI Taxonomy" id="29448"/>
    <lineage>
        <taxon>Bacteria</taxon>
        <taxon>Pseudomonadati</taxon>
        <taxon>Pseudomonadota</taxon>
        <taxon>Alphaproteobacteria</taxon>
        <taxon>Hyphomicrobiales</taxon>
        <taxon>Nitrobacteraceae</taxon>
        <taxon>Bradyrhizobium</taxon>
    </lineage>
</organism>
<dbReference type="SUPFAM" id="SSF51735">
    <property type="entry name" value="NAD(P)-binding Rossmann-fold domains"/>
    <property type="match status" value="1"/>
</dbReference>
<dbReference type="Gene3D" id="3.90.180.10">
    <property type="entry name" value="Medium-chain alcohol dehydrogenases, catalytic domain"/>
    <property type="match status" value="1"/>
</dbReference>
<dbReference type="InterPro" id="IPR041694">
    <property type="entry name" value="ADH_N_2"/>
</dbReference>
<dbReference type="Pfam" id="PF16884">
    <property type="entry name" value="ADH_N_2"/>
    <property type="match status" value="1"/>
</dbReference>
<keyword evidence="1" id="KW-0560">Oxidoreductase</keyword>
<dbReference type="InterPro" id="IPR045010">
    <property type="entry name" value="MDR_fam"/>
</dbReference>
<evidence type="ECO:0000256" key="1">
    <source>
        <dbReference type="ARBA" id="ARBA00023002"/>
    </source>
</evidence>
<dbReference type="InterPro" id="IPR011032">
    <property type="entry name" value="GroES-like_sf"/>
</dbReference>
<feature type="domain" description="Enoyl reductase (ER)" evidence="2">
    <location>
        <begin position="17"/>
        <end position="366"/>
    </location>
</feature>
<sequence>MPSTFRQWIYARPMRDDVIDARCFALQDMPLPALADGQALVRVKLINVHSNTRMRMALGAIPLGHTDLANYACAEVVETRDPSFRVGDVIACQAGWQDYAIVSSRDAAIGYGPATDATKALNRTNSQWTYVFRSSLVEAYTPDILMDVFGTSGMTAWFGMQQCGPILPSETVLVAGVTGSVGSLAAQIARAAGARVVGLAGSPAKCAWAKQTLGIADCVDYRGDGLADRVRAAAPFGIDVFSDGAGGDLTKIVVSSMNERGRLFSYGMTSSFYASRLNRPTGKRPLRQTFGISDEVESLLKARNIRSECWIVDSFYDQRLAAEDGLAQLMSSGGLKPINTVVDGFERLPEAIANLYKTQSSGKLQVRFA</sequence>
<name>A0A8I1Y7R7_BRAEL</name>
<dbReference type="Pfam" id="PF00107">
    <property type="entry name" value="ADH_zinc_N"/>
    <property type="match status" value="1"/>
</dbReference>
<dbReference type="GO" id="GO:0016628">
    <property type="term" value="F:oxidoreductase activity, acting on the CH-CH group of donors, NAD or NADP as acceptor"/>
    <property type="evidence" value="ECO:0007669"/>
    <property type="project" value="InterPro"/>
</dbReference>
<gene>
    <name evidence="3" type="ORF">JOH49_006097</name>
</gene>
<dbReference type="SMART" id="SM00829">
    <property type="entry name" value="PKS_ER"/>
    <property type="match status" value="1"/>
</dbReference>
<dbReference type="RefSeq" id="WP_209944462.1">
    <property type="nucleotide sequence ID" value="NZ_JAFICZ010000001.1"/>
</dbReference>
<evidence type="ECO:0000313" key="3">
    <source>
        <dbReference type="EMBL" id="MBP1296344.1"/>
    </source>
</evidence>
<accession>A0A8I1Y7R7</accession>
<dbReference type="InterPro" id="IPR013149">
    <property type="entry name" value="ADH-like_C"/>
</dbReference>
<evidence type="ECO:0000313" key="4">
    <source>
        <dbReference type="Proteomes" id="UP000673383"/>
    </source>
</evidence>
<dbReference type="InterPro" id="IPR036291">
    <property type="entry name" value="NAD(P)-bd_dom_sf"/>
</dbReference>
<dbReference type="EMBL" id="JAFICZ010000001">
    <property type="protein sequence ID" value="MBP1296344.1"/>
    <property type="molecule type" value="Genomic_DNA"/>
</dbReference>
<dbReference type="CDD" id="cd05288">
    <property type="entry name" value="PGDH"/>
    <property type="match status" value="1"/>
</dbReference>
<dbReference type="Proteomes" id="UP000673383">
    <property type="component" value="Unassembled WGS sequence"/>
</dbReference>
<dbReference type="PANTHER" id="PTHR43205">
    <property type="entry name" value="PROSTAGLANDIN REDUCTASE"/>
    <property type="match status" value="1"/>
</dbReference>
<evidence type="ECO:0000259" key="2">
    <source>
        <dbReference type="SMART" id="SM00829"/>
    </source>
</evidence>
<dbReference type="InterPro" id="IPR020843">
    <property type="entry name" value="ER"/>
</dbReference>
<dbReference type="AlphaFoldDB" id="A0A8I1Y7R7"/>
<comment type="caution">
    <text evidence="3">The sequence shown here is derived from an EMBL/GenBank/DDBJ whole genome shotgun (WGS) entry which is preliminary data.</text>
</comment>
<dbReference type="Gene3D" id="3.40.50.720">
    <property type="entry name" value="NAD(P)-binding Rossmann-like Domain"/>
    <property type="match status" value="1"/>
</dbReference>
<dbReference type="PANTHER" id="PTHR43205:SF7">
    <property type="entry name" value="PROSTAGLANDIN REDUCTASE 1"/>
    <property type="match status" value="1"/>
</dbReference>
<proteinExistence type="predicted"/>
<protein>
    <submittedName>
        <fullName evidence="3">NADPH-dependent curcumin reductase CurA</fullName>
    </submittedName>
</protein>
<dbReference type="SUPFAM" id="SSF50129">
    <property type="entry name" value="GroES-like"/>
    <property type="match status" value="1"/>
</dbReference>